<name>A0A383EGB3_9ZZZZ</name>
<evidence type="ECO:0000256" key="3">
    <source>
        <dbReference type="ARBA" id="ARBA00023274"/>
    </source>
</evidence>
<dbReference type="Gene3D" id="3.30.1390.20">
    <property type="entry name" value="Ribosomal protein L30, ferredoxin-like fold domain"/>
    <property type="match status" value="1"/>
</dbReference>
<reference evidence="5" key="1">
    <citation type="submission" date="2018-05" db="EMBL/GenBank/DDBJ databases">
        <authorList>
            <person name="Lanie J.A."/>
            <person name="Ng W.-L."/>
            <person name="Kazmierczak K.M."/>
            <person name="Andrzejewski T.M."/>
            <person name="Davidsen T.M."/>
            <person name="Wayne K.J."/>
            <person name="Tettelin H."/>
            <person name="Glass J.I."/>
            <person name="Rusch D."/>
            <person name="Podicherti R."/>
            <person name="Tsui H.-C.T."/>
            <person name="Winkler M.E."/>
        </authorList>
    </citation>
    <scope>NUCLEOTIDE SEQUENCE</scope>
</reference>
<dbReference type="PANTHER" id="PTHR15892:SF2">
    <property type="entry name" value="LARGE RIBOSOMAL SUBUNIT PROTEIN UL30M"/>
    <property type="match status" value="1"/>
</dbReference>
<dbReference type="PANTHER" id="PTHR15892">
    <property type="entry name" value="MITOCHONDRIAL RIBOSOMAL PROTEIN L30"/>
    <property type="match status" value="1"/>
</dbReference>
<dbReference type="FunFam" id="3.30.1390.20:FF:000001">
    <property type="entry name" value="50S ribosomal protein L30"/>
    <property type="match status" value="1"/>
</dbReference>
<evidence type="ECO:0000256" key="1">
    <source>
        <dbReference type="ARBA" id="ARBA00007594"/>
    </source>
</evidence>
<dbReference type="GO" id="GO:0006412">
    <property type="term" value="P:translation"/>
    <property type="evidence" value="ECO:0007669"/>
    <property type="project" value="InterPro"/>
</dbReference>
<gene>
    <name evidence="5" type="ORF">METZ01_LOCUS508523</name>
</gene>
<evidence type="ECO:0000313" key="5">
    <source>
        <dbReference type="EMBL" id="SVE55669.1"/>
    </source>
</evidence>
<dbReference type="GO" id="GO:0022625">
    <property type="term" value="C:cytosolic large ribosomal subunit"/>
    <property type="evidence" value="ECO:0007669"/>
    <property type="project" value="TreeGrafter"/>
</dbReference>
<keyword evidence="3" id="KW-0687">Ribonucleoprotein</keyword>
<accession>A0A383EGB3</accession>
<proteinExistence type="inferred from homology"/>
<comment type="similarity">
    <text evidence="1">Belongs to the universal ribosomal protein uL30 family.</text>
</comment>
<protein>
    <recommendedName>
        <fullName evidence="4">Large ribosomal subunit protein uL30-like ferredoxin-like fold domain-containing protein</fullName>
    </recommendedName>
</protein>
<evidence type="ECO:0000256" key="2">
    <source>
        <dbReference type="ARBA" id="ARBA00022980"/>
    </source>
</evidence>
<dbReference type="HAMAP" id="MF_01371_B">
    <property type="entry name" value="Ribosomal_uL30_B"/>
    <property type="match status" value="1"/>
</dbReference>
<dbReference type="NCBIfam" id="TIGR01308">
    <property type="entry name" value="rpmD_bact"/>
    <property type="match status" value="1"/>
</dbReference>
<dbReference type="Pfam" id="PF00327">
    <property type="entry name" value="Ribosomal_L30"/>
    <property type="match status" value="1"/>
</dbReference>
<dbReference type="GO" id="GO:0003735">
    <property type="term" value="F:structural constituent of ribosome"/>
    <property type="evidence" value="ECO:0007669"/>
    <property type="project" value="InterPro"/>
</dbReference>
<dbReference type="PIRSF" id="PIRSF002211">
    <property type="entry name" value="Ribosomal_L30_bac-type"/>
    <property type="match status" value="1"/>
</dbReference>
<organism evidence="5">
    <name type="scientific">marine metagenome</name>
    <dbReference type="NCBI Taxonomy" id="408172"/>
    <lineage>
        <taxon>unclassified sequences</taxon>
        <taxon>metagenomes</taxon>
        <taxon>ecological metagenomes</taxon>
    </lineage>
</organism>
<dbReference type="InterPro" id="IPR036919">
    <property type="entry name" value="Ribo_uL30_ferredoxin-like_sf"/>
</dbReference>
<keyword evidence="2" id="KW-0689">Ribosomal protein</keyword>
<dbReference type="CDD" id="cd01658">
    <property type="entry name" value="Ribosomal_L30"/>
    <property type="match status" value="1"/>
</dbReference>
<evidence type="ECO:0000259" key="4">
    <source>
        <dbReference type="Pfam" id="PF00327"/>
    </source>
</evidence>
<dbReference type="InterPro" id="IPR005996">
    <property type="entry name" value="Ribosomal_uL30_bac-type"/>
</dbReference>
<dbReference type="AlphaFoldDB" id="A0A383EGB3"/>
<dbReference type="EMBL" id="UINC01225550">
    <property type="protein sequence ID" value="SVE55669.1"/>
    <property type="molecule type" value="Genomic_DNA"/>
</dbReference>
<feature type="domain" description="Large ribosomal subunit protein uL30-like ferredoxin-like fold" evidence="4">
    <location>
        <begin position="2"/>
        <end position="51"/>
    </location>
</feature>
<dbReference type="InterPro" id="IPR016082">
    <property type="entry name" value="Ribosomal_uL30_ferredoxin-like"/>
</dbReference>
<dbReference type="SUPFAM" id="SSF55129">
    <property type="entry name" value="Ribosomal protein L30p/L7e"/>
    <property type="match status" value="1"/>
</dbReference>
<sequence length="58" mass="6647">MLKITQIRSKIGYKPKARATLEALGLRKIHQTVELPDIPSVRGMIQKIDYLLKVEESK</sequence>